<feature type="region of interest" description="Disordered" evidence="1">
    <location>
        <begin position="1"/>
        <end position="93"/>
    </location>
</feature>
<feature type="compositionally biased region" description="Basic and acidic residues" evidence="1">
    <location>
        <begin position="56"/>
        <end position="65"/>
    </location>
</feature>
<feature type="compositionally biased region" description="Polar residues" evidence="1">
    <location>
        <begin position="42"/>
        <end position="52"/>
    </location>
</feature>
<organism evidence="2 3">
    <name type="scientific">Neotoma lepida</name>
    <name type="common">Desert woodrat</name>
    <dbReference type="NCBI Taxonomy" id="56216"/>
    <lineage>
        <taxon>Eukaryota</taxon>
        <taxon>Metazoa</taxon>
        <taxon>Chordata</taxon>
        <taxon>Craniata</taxon>
        <taxon>Vertebrata</taxon>
        <taxon>Euteleostomi</taxon>
        <taxon>Mammalia</taxon>
        <taxon>Eutheria</taxon>
        <taxon>Euarchontoglires</taxon>
        <taxon>Glires</taxon>
        <taxon>Rodentia</taxon>
        <taxon>Myomorpha</taxon>
        <taxon>Muroidea</taxon>
        <taxon>Cricetidae</taxon>
        <taxon>Neotominae</taxon>
        <taxon>Neotoma</taxon>
    </lineage>
</organism>
<name>A0A1A6HIG0_NEOLE</name>
<comment type="caution">
    <text evidence="2">The sequence shown here is derived from an EMBL/GenBank/DDBJ whole genome shotgun (WGS) entry which is preliminary data.</text>
</comment>
<accession>A0A1A6HIG0</accession>
<feature type="compositionally biased region" description="Low complexity" evidence="1">
    <location>
        <begin position="73"/>
        <end position="93"/>
    </location>
</feature>
<evidence type="ECO:0000313" key="2">
    <source>
        <dbReference type="EMBL" id="OBS78019.1"/>
    </source>
</evidence>
<dbReference type="AlphaFoldDB" id="A0A1A6HIG0"/>
<dbReference type="EMBL" id="LZPO01027590">
    <property type="protein sequence ID" value="OBS78019.1"/>
    <property type="molecule type" value="Genomic_DNA"/>
</dbReference>
<keyword evidence="3" id="KW-1185">Reference proteome</keyword>
<sequence length="93" mass="10412">MENQKDEMGDEEEPDKEELGGDCNFSINVPKTGYNFKKRKTFSTLSDTSSQIPKPRKMDNSKAAEDNPPSQDTLLLQRPPSLPQRTPTPTKSA</sequence>
<evidence type="ECO:0000256" key="1">
    <source>
        <dbReference type="SAM" id="MobiDB-lite"/>
    </source>
</evidence>
<proteinExistence type="predicted"/>
<evidence type="ECO:0000313" key="3">
    <source>
        <dbReference type="Proteomes" id="UP000092124"/>
    </source>
</evidence>
<protein>
    <submittedName>
        <fullName evidence="2">Uncharacterized protein</fullName>
    </submittedName>
</protein>
<reference evidence="2 3" key="1">
    <citation type="submission" date="2016-06" db="EMBL/GenBank/DDBJ databases">
        <title>The Draft Genome Sequence and Annotation of the Desert Woodrat Neotoma lepida.</title>
        <authorList>
            <person name="Campbell M."/>
            <person name="Oakeson K.F."/>
            <person name="Yandell M."/>
            <person name="Halpert J.R."/>
            <person name="Dearing D."/>
        </authorList>
    </citation>
    <scope>NUCLEOTIDE SEQUENCE [LARGE SCALE GENOMIC DNA]</scope>
    <source>
        <strain evidence="2">417</strain>
        <tissue evidence="2">Liver</tissue>
    </source>
</reference>
<gene>
    <name evidence="2" type="ORF">A6R68_19592</name>
</gene>
<dbReference type="Proteomes" id="UP000092124">
    <property type="component" value="Unassembled WGS sequence"/>
</dbReference>